<feature type="domain" description="Glycosyltransferase family 28 N-terminal" evidence="11">
    <location>
        <begin position="7"/>
        <end position="137"/>
    </location>
</feature>
<dbReference type="RefSeq" id="WP_089412200.1">
    <property type="nucleotide sequence ID" value="NZ_FZQA01000003.1"/>
</dbReference>
<evidence type="ECO:0000256" key="10">
    <source>
        <dbReference type="HAMAP-Rule" id="MF_00033"/>
    </source>
</evidence>
<evidence type="ECO:0000256" key="3">
    <source>
        <dbReference type="ARBA" id="ARBA00022676"/>
    </source>
</evidence>
<keyword evidence="9 10" id="KW-0961">Cell wall biogenesis/degradation</keyword>
<protein>
    <recommendedName>
        <fullName evidence="10">UDP-N-acetylglucosamine--N-acetylmuramyl-(pentapeptide) pyrophosphoryl-undecaprenol N-acetylglucosamine transferase</fullName>
        <ecNumber evidence="10">2.4.1.227</ecNumber>
    </recommendedName>
    <alternativeName>
        <fullName evidence="10">Undecaprenyl-PP-MurNAc-pentapeptide-UDPGlcNAc GlcNAc transferase</fullName>
    </alternativeName>
</protein>
<keyword evidence="2 10" id="KW-0132">Cell division</keyword>
<reference evidence="13 14" key="1">
    <citation type="submission" date="2017-07" db="EMBL/GenBank/DDBJ databases">
        <authorList>
            <person name="Sun Z.S."/>
            <person name="Albrecht U."/>
            <person name="Echele G."/>
            <person name="Lee C.C."/>
        </authorList>
    </citation>
    <scope>NUCLEOTIDE SEQUENCE [LARGE SCALE GENOMIC DNA]</scope>
    <source>
        <strain evidence="13 14">CGMCC 1.12710</strain>
    </source>
</reference>
<comment type="catalytic activity">
    <reaction evidence="10">
        <text>di-trans,octa-cis-undecaprenyl diphospho-N-acetyl-alpha-D-muramoyl-L-alanyl-D-glutamyl-meso-2,6-diaminopimeloyl-D-alanyl-D-alanine + UDP-N-acetyl-alpha-D-glucosamine = di-trans,octa-cis-undecaprenyl diphospho-[N-acetyl-alpha-D-glucosaminyl-(1-&gt;4)]-N-acetyl-alpha-D-muramoyl-L-alanyl-D-glutamyl-meso-2,6-diaminopimeloyl-D-alanyl-D-alanine + UDP + H(+)</text>
        <dbReference type="Rhea" id="RHEA:31227"/>
        <dbReference type="ChEBI" id="CHEBI:15378"/>
        <dbReference type="ChEBI" id="CHEBI:57705"/>
        <dbReference type="ChEBI" id="CHEBI:58223"/>
        <dbReference type="ChEBI" id="CHEBI:61387"/>
        <dbReference type="ChEBI" id="CHEBI:61388"/>
        <dbReference type="EC" id="2.4.1.227"/>
    </reaction>
</comment>
<proteinExistence type="inferred from homology"/>
<dbReference type="Gene3D" id="3.40.50.2000">
    <property type="entry name" value="Glycogen Phosphorylase B"/>
    <property type="match status" value="2"/>
</dbReference>
<keyword evidence="7 10" id="KW-0472">Membrane</keyword>
<keyword evidence="1 10" id="KW-1003">Cell membrane</keyword>
<name>A0A239PTS7_9PROT</name>
<keyword evidence="4 10" id="KW-0808">Transferase</keyword>
<evidence type="ECO:0000256" key="6">
    <source>
        <dbReference type="ARBA" id="ARBA00022984"/>
    </source>
</evidence>
<feature type="binding site" evidence="10">
    <location>
        <position position="193"/>
    </location>
    <ligand>
        <name>UDP-N-acetyl-alpha-D-glucosamine</name>
        <dbReference type="ChEBI" id="CHEBI:57705"/>
    </ligand>
</feature>
<dbReference type="GO" id="GO:0050511">
    <property type="term" value="F:undecaprenyldiphospho-muramoylpentapeptide beta-N-acetylglucosaminyltransferase activity"/>
    <property type="evidence" value="ECO:0007669"/>
    <property type="project" value="UniProtKB-UniRule"/>
</dbReference>
<dbReference type="GO" id="GO:0005975">
    <property type="term" value="P:carbohydrate metabolic process"/>
    <property type="evidence" value="ECO:0007669"/>
    <property type="project" value="InterPro"/>
</dbReference>
<dbReference type="InterPro" id="IPR004276">
    <property type="entry name" value="GlycoTrans_28_N"/>
</dbReference>
<dbReference type="GO" id="GO:0008360">
    <property type="term" value="P:regulation of cell shape"/>
    <property type="evidence" value="ECO:0007669"/>
    <property type="project" value="UniProtKB-KW"/>
</dbReference>
<dbReference type="UniPathway" id="UPA00219"/>
<feature type="binding site" evidence="10">
    <location>
        <position position="294"/>
    </location>
    <ligand>
        <name>UDP-N-acetyl-alpha-D-glucosamine</name>
        <dbReference type="ChEBI" id="CHEBI:57705"/>
    </ligand>
</feature>
<accession>A0A239PTS7</accession>
<dbReference type="OrthoDB" id="9808936at2"/>
<dbReference type="InterPro" id="IPR007235">
    <property type="entry name" value="Glyco_trans_28_C"/>
</dbReference>
<keyword evidence="3 10" id="KW-0328">Glycosyltransferase</keyword>
<dbReference type="GO" id="GO:0005886">
    <property type="term" value="C:plasma membrane"/>
    <property type="evidence" value="ECO:0007669"/>
    <property type="project" value="UniProtKB-SubCell"/>
</dbReference>
<dbReference type="GO" id="GO:0071555">
    <property type="term" value="P:cell wall organization"/>
    <property type="evidence" value="ECO:0007669"/>
    <property type="project" value="UniProtKB-KW"/>
</dbReference>
<dbReference type="EMBL" id="FZQA01000003">
    <property type="protein sequence ID" value="SNT73322.1"/>
    <property type="molecule type" value="Genomic_DNA"/>
</dbReference>
<evidence type="ECO:0000256" key="2">
    <source>
        <dbReference type="ARBA" id="ARBA00022618"/>
    </source>
</evidence>
<keyword evidence="5 10" id="KW-0133">Cell shape</keyword>
<dbReference type="CDD" id="cd03785">
    <property type="entry name" value="GT28_MurG"/>
    <property type="match status" value="1"/>
</dbReference>
<evidence type="ECO:0000256" key="7">
    <source>
        <dbReference type="ARBA" id="ARBA00023136"/>
    </source>
</evidence>
<evidence type="ECO:0000259" key="11">
    <source>
        <dbReference type="Pfam" id="PF03033"/>
    </source>
</evidence>
<dbReference type="PANTHER" id="PTHR21015">
    <property type="entry name" value="UDP-N-ACETYLGLUCOSAMINE--N-ACETYLMURAMYL-(PENTAPEPTIDE) PYROPHOSPHORYL-UNDECAPRENOL N-ACETYLGLUCOSAMINE TRANSFERASE 1"/>
    <property type="match status" value="1"/>
</dbReference>
<evidence type="ECO:0000259" key="12">
    <source>
        <dbReference type="Pfam" id="PF04101"/>
    </source>
</evidence>
<organism evidence="13 14">
    <name type="scientific">Amphiplicatus metriothermophilus</name>
    <dbReference type="NCBI Taxonomy" id="1519374"/>
    <lineage>
        <taxon>Bacteria</taxon>
        <taxon>Pseudomonadati</taxon>
        <taxon>Pseudomonadota</taxon>
        <taxon>Alphaproteobacteria</taxon>
        <taxon>Parvularculales</taxon>
        <taxon>Parvularculaceae</taxon>
        <taxon>Amphiplicatus</taxon>
    </lineage>
</organism>
<dbReference type="Proteomes" id="UP000198346">
    <property type="component" value="Unassembled WGS sequence"/>
</dbReference>
<evidence type="ECO:0000256" key="8">
    <source>
        <dbReference type="ARBA" id="ARBA00023306"/>
    </source>
</evidence>
<dbReference type="EC" id="2.4.1.227" evidence="10"/>
<dbReference type="Pfam" id="PF04101">
    <property type="entry name" value="Glyco_tran_28_C"/>
    <property type="match status" value="1"/>
</dbReference>
<dbReference type="GO" id="GO:0009252">
    <property type="term" value="P:peptidoglycan biosynthetic process"/>
    <property type="evidence" value="ECO:0007669"/>
    <property type="project" value="UniProtKB-UniRule"/>
</dbReference>
<evidence type="ECO:0000313" key="13">
    <source>
        <dbReference type="EMBL" id="SNT73322.1"/>
    </source>
</evidence>
<keyword evidence="14" id="KW-1185">Reference proteome</keyword>
<keyword evidence="8 10" id="KW-0131">Cell cycle</keyword>
<feature type="domain" description="Glycosyl transferase family 28 C-terminal" evidence="12">
    <location>
        <begin position="187"/>
        <end position="347"/>
    </location>
</feature>
<feature type="binding site" evidence="10">
    <location>
        <position position="166"/>
    </location>
    <ligand>
        <name>UDP-N-acetyl-alpha-D-glucosamine</name>
        <dbReference type="ChEBI" id="CHEBI:57705"/>
    </ligand>
</feature>
<comment type="similarity">
    <text evidence="10">Belongs to the glycosyltransferase 28 family. MurG subfamily.</text>
</comment>
<dbReference type="GO" id="GO:0051991">
    <property type="term" value="F:UDP-N-acetyl-D-glucosamine:N-acetylmuramoyl-L-alanyl-D-glutamyl-meso-2,6-diaminopimelyl-D-alanyl-D-alanine-diphosphoundecaprenol 4-beta-N-acetylglucosaminlytransferase activity"/>
    <property type="evidence" value="ECO:0007669"/>
    <property type="project" value="RHEA"/>
</dbReference>
<dbReference type="Pfam" id="PF03033">
    <property type="entry name" value="Glyco_transf_28"/>
    <property type="match status" value="1"/>
</dbReference>
<dbReference type="PANTHER" id="PTHR21015:SF22">
    <property type="entry name" value="GLYCOSYLTRANSFERASE"/>
    <property type="match status" value="1"/>
</dbReference>
<evidence type="ECO:0000256" key="9">
    <source>
        <dbReference type="ARBA" id="ARBA00023316"/>
    </source>
</evidence>
<evidence type="ECO:0000256" key="1">
    <source>
        <dbReference type="ARBA" id="ARBA00022475"/>
    </source>
</evidence>
<evidence type="ECO:0000256" key="5">
    <source>
        <dbReference type="ARBA" id="ARBA00022960"/>
    </source>
</evidence>
<keyword evidence="6 10" id="KW-0573">Peptidoglycan synthesis</keyword>
<sequence length="370" mass="38193">MRDASLIALAAGGTGGHMFPAEALAQELKRRGRRVLLVTDARGLRYAAQFPADERIEISAASPSVGGPVAKAMAAFSLAGGLVTALREFRRRGVAAAAGFGGYPSLPAMQAAALLKIPYCVHEQNAVLGRANRLMAGGAAFTAHAFAQLDRAPAKARRIEVGNPVRDAVAAFKDAPYEPPHDGPVRLLIFGGSQGARLFSEAPPRAVAALPDGLRRRLAVVHQAREAETGAVRAAYEAAGVSAEVAPFFGDLPARMAKAHLVVARAGASTVTELSTIGRPSILVPLAIAMDDHQTGNARALADAGAALVIPEKTFTEYSLKDALASLLADPARLAAMAQAARGRVRSDAAAALADLVEALLAGKSLKDAA</sequence>
<feature type="binding site" evidence="10">
    <location>
        <position position="125"/>
    </location>
    <ligand>
        <name>UDP-N-acetyl-alpha-D-glucosamine</name>
        <dbReference type="ChEBI" id="CHEBI:57705"/>
    </ligand>
</feature>
<feature type="binding site" evidence="10">
    <location>
        <begin position="14"/>
        <end position="16"/>
    </location>
    <ligand>
        <name>UDP-N-acetyl-alpha-D-glucosamine</name>
        <dbReference type="ChEBI" id="CHEBI:57705"/>
    </ligand>
</feature>
<comment type="caution">
    <text evidence="10">Lacks conserved residue(s) required for the propagation of feature annotation.</text>
</comment>
<dbReference type="SUPFAM" id="SSF53756">
    <property type="entry name" value="UDP-Glycosyltransferase/glycogen phosphorylase"/>
    <property type="match status" value="1"/>
</dbReference>
<gene>
    <name evidence="10" type="primary">murG</name>
    <name evidence="13" type="ORF">SAMN06297382_1720</name>
</gene>
<dbReference type="GO" id="GO:0051301">
    <property type="term" value="P:cell division"/>
    <property type="evidence" value="ECO:0007669"/>
    <property type="project" value="UniProtKB-KW"/>
</dbReference>
<dbReference type="InterPro" id="IPR006009">
    <property type="entry name" value="GlcNAc_MurG"/>
</dbReference>
<comment type="subcellular location">
    <subcellularLocation>
        <location evidence="10">Cell membrane</location>
        <topology evidence="10">Peripheral membrane protein</topology>
        <orientation evidence="10">Cytoplasmic side</orientation>
    </subcellularLocation>
</comment>
<evidence type="ECO:0000313" key="14">
    <source>
        <dbReference type="Proteomes" id="UP000198346"/>
    </source>
</evidence>
<comment type="pathway">
    <text evidence="10">Cell wall biogenesis; peptidoglycan biosynthesis.</text>
</comment>
<evidence type="ECO:0000256" key="4">
    <source>
        <dbReference type="ARBA" id="ARBA00022679"/>
    </source>
</evidence>
<dbReference type="AlphaFoldDB" id="A0A239PTS7"/>
<comment type="function">
    <text evidence="10">Cell wall formation. Catalyzes the transfer of a GlcNAc subunit on undecaprenyl-pyrophosphoryl-MurNAc-pentapeptide (lipid intermediate I) to form undecaprenyl-pyrophosphoryl-MurNAc-(pentapeptide)GlcNAc (lipid intermediate II).</text>
</comment>
<dbReference type="HAMAP" id="MF_00033">
    <property type="entry name" value="MurG"/>
    <property type="match status" value="1"/>
</dbReference>